<evidence type="ECO:0008006" key="3">
    <source>
        <dbReference type="Google" id="ProtNLM"/>
    </source>
</evidence>
<name>A0A955LAD5_9BACT</name>
<evidence type="ECO:0000313" key="1">
    <source>
        <dbReference type="EMBL" id="MCA9386761.1"/>
    </source>
</evidence>
<accession>A0A955LAD5</accession>
<gene>
    <name evidence="1" type="ORF">KC669_01880</name>
</gene>
<dbReference type="EMBL" id="JAGQLF010000015">
    <property type="protein sequence ID" value="MCA9386761.1"/>
    <property type="molecule type" value="Genomic_DNA"/>
</dbReference>
<protein>
    <recommendedName>
        <fullName evidence="3">Ribbon-helix-helix protein, CopG family</fullName>
    </recommendedName>
</protein>
<reference evidence="1" key="2">
    <citation type="journal article" date="2021" name="Microbiome">
        <title>Successional dynamics and alternative stable states in a saline activated sludge microbial community over 9 years.</title>
        <authorList>
            <person name="Wang Y."/>
            <person name="Ye J."/>
            <person name="Ju F."/>
            <person name="Liu L."/>
            <person name="Boyd J.A."/>
            <person name="Deng Y."/>
            <person name="Parks D.H."/>
            <person name="Jiang X."/>
            <person name="Yin X."/>
            <person name="Woodcroft B.J."/>
            <person name="Tyson G.W."/>
            <person name="Hugenholtz P."/>
            <person name="Polz M.F."/>
            <person name="Zhang T."/>
        </authorList>
    </citation>
    <scope>NUCLEOTIDE SEQUENCE</scope>
    <source>
        <strain evidence="1">HKST-UBA09</strain>
    </source>
</reference>
<proteinExistence type="predicted"/>
<comment type="caution">
    <text evidence="1">The sequence shown here is derived from an EMBL/GenBank/DDBJ whole genome shotgun (WGS) entry which is preliminary data.</text>
</comment>
<dbReference type="AlphaFoldDB" id="A0A955LAD5"/>
<sequence length="96" mass="11084">MKQNKRSIIHVSVDEDLEAKIDYIVEAEGHDNKATLMRYLARKEYNRLKSQKLGIDQLGTEEDLILLVNKLMGGKKAYQIPKRVQDASRKAIERQS</sequence>
<evidence type="ECO:0000313" key="2">
    <source>
        <dbReference type="Proteomes" id="UP000714915"/>
    </source>
</evidence>
<dbReference type="Proteomes" id="UP000714915">
    <property type="component" value="Unassembled WGS sequence"/>
</dbReference>
<organism evidence="1 2">
    <name type="scientific">Candidatus Dojkabacteria bacterium</name>
    <dbReference type="NCBI Taxonomy" id="2099670"/>
    <lineage>
        <taxon>Bacteria</taxon>
        <taxon>Candidatus Dojkabacteria</taxon>
    </lineage>
</organism>
<reference evidence="1" key="1">
    <citation type="submission" date="2020-04" db="EMBL/GenBank/DDBJ databases">
        <authorList>
            <person name="Zhang T."/>
        </authorList>
    </citation>
    <scope>NUCLEOTIDE SEQUENCE</scope>
    <source>
        <strain evidence="1">HKST-UBA09</strain>
    </source>
</reference>